<accession>A0A8E2LG63</accession>
<keyword evidence="3 6" id="KW-0378">Hydrolase</keyword>
<dbReference type="InterPro" id="IPR038765">
    <property type="entry name" value="Papain-like_cys_pep_sf"/>
</dbReference>
<protein>
    <submittedName>
        <fullName evidence="6">Hydrolase Nlp/P60</fullName>
    </submittedName>
</protein>
<keyword evidence="7" id="KW-1185">Reference proteome</keyword>
<feature type="domain" description="NlpC/P60" evidence="5">
    <location>
        <begin position="36"/>
        <end position="160"/>
    </location>
</feature>
<dbReference type="InterPro" id="IPR051202">
    <property type="entry name" value="Peptidase_C40"/>
</dbReference>
<evidence type="ECO:0000256" key="1">
    <source>
        <dbReference type="ARBA" id="ARBA00007074"/>
    </source>
</evidence>
<evidence type="ECO:0000256" key="4">
    <source>
        <dbReference type="ARBA" id="ARBA00022807"/>
    </source>
</evidence>
<sequence>MNWRIQKKGFLLAITAYFAIAVTFLFTPLFQASASINYGEEVVSFAQMHEGKKFKMGGTSPKGFDASGYTQYVFKTAATHLPIPRTSNNQYKAGKSIKANQLQLGDVVFYATGHKKGKVTFSAIYIGDGKFIGATSKGVKTINMSDKYWKERYVGAKRYIQ</sequence>
<dbReference type="Proteomes" id="UP000189761">
    <property type="component" value="Unassembled WGS sequence"/>
</dbReference>
<dbReference type="AlphaFoldDB" id="A0A8E2LG63"/>
<dbReference type="PROSITE" id="PS51935">
    <property type="entry name" value="NLPC_P60"/>
    <property type="match status" value="1"/>
</dbReference>
<comment type="similarity">
    <text evidence="1">Belongs to the peptidase C40 family.</text>
</comment>
<proteinExistence type="inferred from homology"/>
<dbReference type="PANTHER" id="PTHR47053">
    <property type="entry name" value="MUREIN DD-ENDOPEPTIDASE MEPH-RELATED"/>
    <property type="match status" value="1"/>
</dbReference>
<evidence type="ECO:0000313" key="7">
    <source>
        <dbReference type="Proteomes" id="UP000189761"/>
    </source>
</evidence>
<dbReference type="Pfam" id="PF00877">
    <property type="entry name" value="NLPC_P60"/>
    <property type="match status" value="1"/>
</dbReference>
<dbReference type="PANTHER" id="PTHR47053:SF1">
    <property type="entry name" value="MUREIN DD-ENDOPEPTIDASE MEPH-RELATED"/>
    <property type="match status" value="1"/>
</dbReference>
<evidence type="ECO:0000256" key="2">
    <source>
        <dbReference type="ARBA" id="ARBA00022670"/>
    </source>
</evidence>
<evidence type="ECO:0000259" key="5">
    <source>
        <dbReference type="PROSITE" id="PS51935"/>
    </source>
</evidence>
<dbReference type="SUPFAM" id="SSF54001">
    <property type="entry name" value="Cysteine proteinases"/>
    <property type="match status" value="1"/>
</dbReference>
<keyword evidence="4" id="KW-0788">Thiol protease</keyword>
<dbReference type="Gene3D" id="3.90.1720.10">
    <property type="entry name" value="endopeptidase domain like (from Nostoc punctiforme)"/>
    <property type="match status" value="1"/>
</dbReference>
<dbReference type="RefSeq" id="WP_078109264.1">
    <property type="nucleotide sequence ID" value="NZ_CP065424.1"/>
</dbReference>
<keyword evidence="2" id="KW-0645">Protease</keyword>
<name>A0A8E2LG63_9BACI</name>
<dbReference type="GO" id="GO:0006508">
    <property type="term" value="P:proteolysis"/>
    <property type="evidence" value="ECO:0007669"/>
    <property type="project" value="UniProtKB-KW"/>
</dbReference>
<organism evidence="6 7">
    <name type="scientific">Heyndrickxia oleronia</name>
    <dbReference type="NCBI Taxonomy" id="38875"/>
    <lineage>
        <taxon>Bacteria</taxon>
        <taxon>Bacillati</taxon>
        <taxon>Bacillota</taxon>
        <taxon>Bacilli</taxon>
        <taxon>Bacillales</taxon>
        <taxon>Bacillaceae</taxon>
        <taxon>Heyndrickxia</taxon>
    </lineage>
</organism>
<evidence type="ECO:0000313" key="6">
    <source>
        <dbReference type="EMBL" id="OOP70118.1"/>
    </source>
</evidence>
<reference evidence="6 7" key="1">
    <citation type="submission" date="2017-01" db="EMBL/GenBank/DDBJ databases">
        <title>Draft genome sequence of Bacillus oleronius.</title>
        <authorList>
            <person name="Allam M."/>
        </authorList>
    </citation>
    <scope>NUCLEOTIDE SEQUENCE [LARGE SCALE GENOMIC DNA]</scope>
    <source>
        <strain evidence="6 7">DSM 9356</strain>
    </source>
</reference>
<dbReference type="EMBL" id="MTLA01000013">
    <property type="protein sequence ID" value="OOP70118.1"/>
    <property type="molecule type" value="Genomic_DNA"/>
</dbReference>
<dbReference type="InterPro" id="IPR000064">
    <property type="entry name" value="NLP_P60_dom"/>
</dbReference>
<dbReference type="GO" id="GO:0008234">
    <property type="term" value="F:cysteine-type peptidase activity"/>
    <property type="evidence" value="ECO:0007669"/>
    <property type="project" value="UniProtKB-KW"/>
</dbReference>
<gene>
    <name evidence="6" type="ORF">BWZ43_01310</name>
</gene>
<comment type="caution">
    <text evidence="6">The sequence shown here is derived from an EMBL/GenBank/DDBJ whole genome shotgun (WGS) entry which is preliminary data.</text>
</comment>
<evidence type="ECO:0000256" key="3">
    <source>
        <dbReference type="ARBA" id="ARBA00022801"/>
    </source>
</evidence>